<evidence type="ECO:0000313" key="8">
    <source>
        <dbReference type="EMBL" id="RAK32122.1"/>
    </source>
</evidence>
<dbReference type="Proteomes" id="UP000249453">
    <property type="component" value="Unassembled WGS sequence"/>
</dbReference>
<feature type="transmembrane region" description="Helical" evidence="7">
    <location>
        <begin position="65"/>
        <end position="83"/>
    </location>
</feature>
<dbReference type="RefSeq" id="WP_111574375.1">
    <property type="nucleotide sequence ID" value="NZ_JBHEEY010000003.1"/>
</dbReference>
<dbReference type="PANTHER" id="PTHR36838">
    <property type="entry name" value="AUXIN EFFLUX CARRIER FAMILY PROTEIN"/>
    <property type="match status" value="1"/>
</dbReference>
<evidence type="ECO:0008006" key="10">
    <source>
        <dbReference type="Google" id="ProtNLM"/>
    </source>
</evidence>
<evidence type="ECO:0000256" key="5">
    <source>
        <dbReference type="ARBA" id="ARBA00022989"/>
    </source>
</evidence>
<evidence type="ECO:0000313" key="9">
    <source>
        <dbReference type="Proteomes" id="UP000249453"/>
    </source>
</evidence>
<dbReference type="InterPro" id="IPR004776">
    <property type="entry name" value="Mem_transp_PIN-like"/>
</dbReference>
<evidence type="ECO:0000256" key="2">
    <source>
        <dbReference type="ARBA" id="ARBA00022448"/>
    </source>
</evidence>
<evidence type="ECO:0000256" key="7">
    <source>
        <dbReference type="SAM" id="Phobius"/>
    </source>
</evidence>
<comment type="subcellular location">
    <subcellularLocation>
        <location evidence="1">Membrane</location>
        <topology evidence="1">Multi-pass membrane protein</topology>
    </subcellularLocation>
</comment>
<keyword evidence="3" id="KW-1003">Cell membrane</keyword>
<name>A0A364JXG2_9HYPH</name>
<keyword evidence="5 7" id="KW-1133">Transmembrane helix</keyword>
<protein>
    <recommendedName>
        <fullName evidence="10">Malonate transporter</fullName>
    </recommendedName>
</protein>
<evidence type="ECO:0000256" key="1">
    <source>
        <dbReference type="ARBA" id="ARBA00004141"/>
    </source>
</evidence>
<proteinExistence type="predicted"/>
<feature type="transmembrane region" description="Helical" evidence="7">
    <location>
        <begin position="125"/>
        <end position="145"/>
    </location>
</feature>
<feature type="transmembrane region" description="Helical" evidence="7">
    <location>
        <begin position="6"/>
        <end position="22"/>
    </location>
</feature>
<keyword evidence="6 7" id="KW-0472">Membrane</keyword>
<accession>A0A364JXG2</accession>
<dbReference type="EMBL" id="QLMK01000002">
    <property type="protein sequence ID" value="RAK32122.1"/>
    <property type="molecule type" value="Genomic_DNA"/>
</dbReference>
<dbReference type="Pfam" id="PF03547">
    <property type="entry name" value="Mem_trans"/>
    <property type="match status" value="1"/>
</dbReference>
<keyword evidence="4 7" id="KW-0812">Transmembrane</keyword>
<evidence type="ECO:0000256" key="6">
    <source>
        <dbReference type="ARBA" id="ARBA00023136"/>
    </source>
</evidence>
<feature type="transmembrane region" description="Helical" evidence="7">
    <location>
        <begin position="166"/>
        <end position="186"/>
    </location>
</feature>
<feature type="transmembrane region" description="Helical" evidence="7">
    <location>
        <begin position="290"/>
        <end position="309"/>
    </location>
</feature>
<feature type="transmembrane region" description="Helical" evidence="7">
    <location>
        <begin position="258"/>
        <end position="278"/>
    </location>
</feature>
<evidence type="ECO:0000256" key="3">
    <source>
        <dbReference type="ARBA" id="ARBA00022475"/>
    </source>
</evidence>
<dbReference type="OrthoDB" id="9810457at2"/>
<organism evidence="8 9">
    <name type="scientific">Falsochrobactrum ovis</name>
    <dbReference type="NCBI Taxonomy" id="1293442"/>
    <lineage>
        <taxon>Bacteria</taxon>
        <taxon>Pseudomonadati</taxon>
        <taxon>Pseudomonadota</taxon>
        <taxon>Alphaproteobacteria</taxon>
        <taxon>Hyphomicrobiales</taxon>
        <taxon>Brucellaceae</taxon>
        <taxon>Falsochrobactrum</taxon>
    </lineage>
</organism>
<dbReference type="GO" id="GO:0016020">
    <property type="term" value="C:membrane"/>
    <property type="evidence" value="ECO:0007669"/>
    <property type="project" value="UniProtKB-SubCell"/>
</dbReference>
<reference evidence="8 9" key="1">
    <citation type="submission" date="2018-06" db="EMBL/GenBank/DDBJ databases">
        <title>Genomic Encyclopedia of Type Strains, Phase IV (KMG-IV): sequencing the most valuable type-strain genomes for metagenomic binning, comparative biology and taxonomic classification.</title>
        <authorList>
            <person name="Goeker M."/>
        </authorList>
    </citation>
    <scope>NUCLEOTIDE SEQUENCE [LARGE SCALE GENOMIC DNA]</scope>
    <source>
        <strain evidence="8 9">DSM 26720</strain>
    </source>
</reference>
<comment type="caution">
    <text evidence="8">The sequence shown here is derived from an EMBL/GenBank/DDBJ whole genome shotgun (WGS) entry which is preliminary data.</text>
</comment>
<feature type="transmembrane region" description="Helical" evidence="7">
    <location>
        <begin position="95"/>
        <end position="119"/>
    </location>
</feature>
<dbReference type="PANTHER" id="PTHR36838:SF3">
    <property type="entry name" value="TRANSPORTER AUXIN EFFLUX CARRIER EC FAMILY"/>
    <property type="match status" value="1"/>
</dbReference>
<feature type="transmembrane region" description="Helical" evidence="7">
    <location>
        <begin position="198"/>
        <end position="217"/>
    </location>
</feature>
<evidence type="ECO:0000256" key="4">
    <source>
        <dbReference type="ARBA" id="ARBA00022692"/>
    </source>
</evidence>
<dbReference type="GO" id="GO:0055085">
    <property type="term" value="P:transmembrane transport"/>
    <property type="evidence" value="ECO:0007669"/>
    <property type="project" value="InterPro"/>
</dbReference>
<keyword evidence="2" id="KW-0813">Transport</keyword>
<dbReference type="AlphaFoldDB" id="A0A364JXG2"/>
<keyword evidence="9" id="KW-1185">Reference proteome</keyword>
<gene>
    <name evidence="8" type="ORF">C7374_102118</name>
</gene>
<feature type="transmembrane region" description="Helical" evidence="7">
    <location>
        <begin position="229"/>
        <end position="252"/>
    </location>
</feature>
<sequence length="310" mass="33347">MISTFIVVLPVFALIFSGWGAFKLKILGKHAITELNRFVVYLALPTLLFDITANSHSSELWQPDFIAAYSISSVIAFSLPFLIQFRRNLPLADKAIGGLNAAYPNSGYMGIPLSIIAFGSDVLPTTIISMIVTLCVTFGVAIILIEIGTQKAANPLEFTWKVTRSLIRNPLMVAPTLGGIIAYLGWTLPAPIETFLKLLGGAAAPCALVALGLFLAVPRKMQREDTAEIGFLVFTKLIIHPLVTWIVAVYFFNLPLLIAQNAALLAALPAGTGPFMLAEHYGRSPGITSNVILYSTALSVITLSGLLALM</sequence>